<dbReference type="PANTHER" id="PTHR42781">
    <property type="entry name" value="SPERMIDINE/PUTRESCINE IMPORT ATP-BINDING PROTEIN POTA"/>
    <property type="match status" value="1"/>
</dbReference>
<evidence type="ECO:0000313" key="11">
    <source>
        <dbReference type="Proteomes" id="UP001595900"/>
    </source>
</evidence>
<dbReference type="EMBL" id="JBHSCN010000003">
    <property type="protein sequence ID" value="MFC4242704.1"/>
    <property type="molecule type" value="Genomic_DNA"/>
</dbReference>
<name>A0ABV8Q4G4_9MICO</name>
<accession>A0ABV8Q4G4</accession>
<evidence type="ECO:0000259" key="9">
    <source>
        <dbReference type="PROSITE" id="PS50893"/>
    </source>
</evidence>
<dbReference type="InterPro" id="IPR003593">
    <property type="entry name" value="AAA+_ATPase"/>
</dbReference>
<keyword evidence="11" id="KW-1185">Reference proteome</keyword>
<dbReference type="InterPro" id="IPR013611">
    <property type="entry name" value="Transp-assoc_OB_typ2"/>
</dbReference>
<dbReference type="Proteomes" id="UP001595900">
    <property type="component" value="Unassembled WGS sequence"/>
</dbReference>
<evidence type="ECO:0000256" key="7">
    <source>
        <dbReference type="ARBA" id="ARBA00023065"/>
    </source>
</evidence>
<dbReference type="GO" id="GO:0005524">
    <property type="term" value="F:ATP binding"/>
    <property type="evidence" value="ECO:0007669"/>
    <property type="project" value="UniProtKB-KW"/>
</dbReference>
<organism evidence="10 11">
    <name type="scientific">Gryllotalpicola reticulitermitis</name>
    <dbReference type="NCBI Taxonomy" id="1184153"/>
    <lineage>
        <taxon>Bacteria</taxon>
        <taxon>Bacillati</taxon>
        <taxon>Actinomycetota</taxon>
        <taxon>Actinomycetes</taxon>
        <taxon>Micrococcales</taxon>
        <taxon>Microbacteriaceae</taxon>
        <taxon>Gryllotalpicola</taxon>
    </lineage>
</organism>
<dbReference type="InterPro" id="IPR003439">
    <property type="entry name" value="ABC_transporter-like_ATP-bd"/>
</dbReference>
<evidence type="ECO:0000256" key="1">
    <source>
        <dbReference type="ARBA" id="ARBA00022448"/>
    </source>
</evidence>
<gene>
    <name evidence="10" type="ORF">ACFOYW_04900</name>
</gene>
<dbReference type="Gene3D" id="3.40.50.300">
    <property type="entry name" value="P-loop containing nucleotide triphosphate hydrolases"/>
    <property type="match status" value="1"/>
</dbReference>
<keyword evidence="7" id="KW-0406">Ion transport</keyword>
<keyword evidence="6" id="KW-0408">Iron</keyword>
<feature type="domain" description="ABC transporter" evidence="9">
    <location>
        <begin position="20"/>
        <end position="254"/>
    </location>
</feature>
<proteinExistence type="predicted"/>
<dbReference type="InterPro" id="IPR050093">
    <property type="entry name" value="ABC_SmlMolc_Importer"/>
</dbReference>
<evidence type="ECO:0000256" key="8">
    <source>
        <dbReference type="ARBA" id="ARBA00023136"/>
    </source>
</evidence>
<dbReference type="Pfam" id="PF08402">
    <property type="entry name" value="TOBE_2"/>
    <property type="match status" value="1"/>
</dbReference>
<protein>
    <submittedName>
        <fullName evidence="10">ABC transporter ATP-binding protein</fullName>
    </submittedName>
</protein>
<reference evidence="11" key="1">
    <citation type="journal article" date="2019" name="Int. J. Syst. Evol. Microbiol.">
        <title>The Global Catalogue of Microorganisms (GCM) 10K type strain sequencing project: providing services to taxonomists for standard genome sequencing and annotation.</title>
        <authorList>
            <consortium name="The Broad Institute Genomics Platform"/>
            <consortium name="The Broad Institute Genome Sequencing Center for Infectious Disease"/>
            <person name="Wu L."/>
            <person name="Ma J."/>
        </authorList>
    </citation>
    <scope>NUCLEOTIDE SEQUENCE [LARGE SCALE GENOMIC DNA]</scope>
    <source>
        <strain evidence="11">CGMCC 1.10363</strain>
    </source>
</reference>
<dbReference type="PROSITE" id="PS50893">
    <property type="entry name" value="ABC_TRANSPORTER_2"/>
    <property type="match status" value="1"/>
</dbReference>
<evidence type="ECO:0000256" key="5">
    <source>
        <dbReference type="ARBA" id="ARBA00022840"/>
    </source>
</evidence>
<keyword evidence="3" id="KW-0410">Iron transport</keyword>
<dbReference type="CDD" id="cd03259">
    <property type="entry name" value="ABC_Carb_Solutes_like"/>
    <property type="match status" value="1"/>
</dbReference>
<evidence type="ECO:0000313" key="10">
    <source>
        <dbReference type="EMBL" id="MFC4242704.1"/>
    </source>
</evidence>
<dbReference type="Pfam" id="PF00005">
    <property type="entry name" value="ABC_tran"/>
    <property type="match status" value="1"/>
</dbReference>
<evidence type="ECO:0000256" key="3">
    <source>
        <dbReference type="ARBA" id="ARBA00022496"/>
    </source>
</evidence>
<keyword evidence="2" id="KW-1003">Cell membrane</keyword>
<keyword evidence="1" id="KW-0813">Transport</keyword>
<dbReference type="InterPro" id="IPR027417">
    <property type="entry name" value="P-loop_NTPase"/>
</dbReference>
<keyword evidence="8" id="KW-0472">Membrane</keyword>
<sequence length="385" mass="40673">MTATMMTTDASSSRTSGRSLHLNKVGKRFGTATALDDVTLSVEPGTFLVMLGPSGSGKTTLLRGLAGIERFDTGAVRFGSTVIDDGRTHVPTERRGLAMVFQDYALWPHLTVRQNVAYALKRHHLDRHEAARRVLDTLDRVGISAKADAYPQELSGGQQQRVALARAIVGSPALLLFDEPLSNLDADLREHLRVEIATITRESGATAVYITHDQAEAFALADVVGVLRDGRLEQLGAPESIYTRPATPFVARFTGLAGAFAGTVVGRFDVGTVAVGVGDHRLAAGIPADAVLDTGDDVDVLIRGAALRLDEPAADAATGTSGGGVPGRVTDVAYRGRGYEHVVATAHGALSGIFAPQAWSRGTECRVVIDPAGCFAFPRRVPSTI</sequence>
<keyword evidence="4" id="KW-0547">Nucleotide-binding</keyword>
<evidence type="ECO:0000256" key="4">
    <source>
        <dbReference type="ARBA" id="ARBA00022741"/>
    </source>
</evidence>
<keyword evidence="5 10" id="KW-0067">ATP-binding</keyword>
<evidence type="ECO:0000256" key="2">
    <source>
        <dbReference type="ARBA" id="ARBA00022475"/>
    </source>
</evidence>
<dbReference type="SUPFAM" id="SSF52540">
    <property type="entry name" value="P-loop containing nucleoside triphosphate hydrolases"/>
    <property type="match status" value="1"/>
</dbReference>
<dbReference type="RefSeq" id="WP_390227597.1">
    <property type="nucleotide sequence ID" value="NZ_JBHSCN010000003.1"/>
</dbReference>
<dbReference type="InterPro" id="IPR015853">
    <property type="entry name" value="ABC_transpr_FbpC"/>
</dbReference>
<dbReference type="InterPro" id="IPR017871">
    <property type="entry name" value="ABC_transporter-like_CS"/>
</dbReference>
<dbReference type="PROSITE" id="PS00211">
    <property type="entry name" value="ABC_TRANSPORTER_1"/>
    <property type="match status" value="1"/>
</dbReference>
<comment type="caution">
    <text evidence="10">The sequence shown here is derived from an EMBL/GenBank/DDBJ whole genome shotgun (WGS) entry which is preliminary data.</text>
</comment>
<dbReference type="SMART" id="SM00382">
    <property type="entry name" value="AAA"/>
    <property type="match status" value="1"/>
</dbReference>
<evidence type="ECO:0000256" key="6">
    <source>
        <dbReference type="ARBA" id="ARBA00023004"/>
    </source>
</evidence>
<dbReference type="PANTHER" id="PTHR42781:SF4">
    <property type="entry name" value="SPERMIDINE_PUTRESCINE IMPORT ATP-BINDING PROTEIN POTA"/>
    <property type="match status" value="1"/>
</dbReference>